<dbReference type="PANTHER" id="PTHR23530">
    <property type="entry name" value="TRANSPORT PROTEIN-RELATED"/>
    <property type="match status" value="1"/>
</dbReference>
<dbReference type="Pfam" id="PF07690">
    <property type="entry name" value="MFS_1"/>
    <property type="match status" value="1"/>
</dbReference>
<proteinExistence type="predicted"/>
<feature type="domain" description="Major facilitator superfamily (MFS) profile" evidence="5">
    <location>
        <begin position="1"/>
        <end position="164"/>
    </location>
</feature>
<feature type="transmembrane region" description="Helical" evidence="4">
    <location>
        <begin position="145"/>
        <end position="163"/>
    </location>
</feature>
<dbReference type="AlphaFoldDB" id="A0A2M6WCK4"/>
<evidence type="ECO:0000313" key="7">
    <source>
        <dbReference type="Proteomes" id="UP000230543"/>
    </source>
</evidence>
<evidence type="ECO:0000256" key="4">
    <source>
        <dbReference type="SAM" id="Phobius"/>
    </source>
</evidence>
<dbReference type="PROSITE" id="PS50850">
    <property type="entry name" value="MFS"/>
    <property type="match status" value="1"/>
</dbReference>
<dbReference type="Gene3D" id="1.20.1250.20">
    <property type="entry name" value="MFS general substrate transporter like domains"/>
    <property type="match status" value="1"/>
</dbReference>
<dbReference type="GO" id="GO:0022857">
    <property type="term" value="F:transmembrane transporter activity"/>
    <property type="evidence" value="ECO:0007669"/>
    <property type="project" value="InterPro"/>
</dbReference>
<sequence length="164" mass="18604">MFKNQVNKFYLASFLKNQTYFVPIMVIFFQDLGLSYSEIFWIYTMGSIFSFIIEIPTGLFADIFGKRKSIILSKLFIFISFIFFGLATGFWSLILANLLYELGKSFRSGTETAFVYDYLAQTQGSPGYTRVKADQKFYARLSESIGTAVGGFLAVKLGFSAVFL</sequence>
<keyword evidence="1 4" id="KW-0812">Transmembrane</keyword>
<keyword evidence="3 4" id="KW-0472">Membrane</keyword>
<evidence type="ECO:0000256" key="2">
    <source>
        <dbReference type="ARBA" id="ARBA00022989"/>
    </source>
</evidence>
<name>A0A2M6WCK4_9BACT</name>
<keyword evidence="2 4" id="KW-1133">Transmembrane helix</keyword>
<dbReference type="SUPFAM" id="SSF103473">
    <property type="entry name" value="MFS general substrate transporter"/>
    <property type="match status" value="1"/>
</dbReference>
<feature type="transmembrane region" description="Helical" evidence="4">
    <location>
        <begin position="75"/>
        <end position="100"/>
    </location>
</feature>
<dbReference type="Proteomes" id="UP000230543">
    <property type="component" value="Unassembled WGS sequence"/>
</dbReference>
<dbReference type="InterPro" id="IPR053160">
    <property type="entry name" value="MFS_DHA3_Transporter"/>
</dbReference>
<gene>
    <name evidence="6" type="ORF">COU22_01650</name>
</gene>
<accession>A0A2M6WCK4</accession>
<evidence type="ECO:0000259" key="5">
    <source>
        <dbReference type="PROSITE" id="PS50850"/>
    </source>
</evidence>
<organism evidence="6 7">
    <name type="scientific">Candidatus Komeilibacteria bacterium CG10_big_fil_rev_8_21_14_0_10_41_13</name>
    <dbReference type="NCBI Taxonomy" id="1974476"/>
    <lineage>
        <taxon>Bacteria</taxon>
        <taxon>Candidatus Komeiliibacteriota</taxon>
    </lineage>
</organism>
<comment type="caution">
    <text evidence="6">The sequence shown here is derived from an EMBL/GenBank/DDBJ whole genome shotgun (WGS) entry which is preliminary data.</text>
</comment>
<evidence type="ECO:0000256" key="1">
    <source>
        <dbReference type="ARBA" id="ARBA00022692"/>
    </source>
</evidence>
<protein>
    <recommendedName>
        <fullName evidence="5">Major facilitator superfamily (MFS) profile domain-containing protein</fullName>
    </recommendedName>
</protein>
<reference evidence="7" key="1">
    <citation type="submission" date="2017-09" db="EMBL/GenBank/DDBJ databases">
        <title>Depth-based differentiation of microbial function through sediment-hosted aquifers and enrichment of novel symbionts in the deep terrestrial subsurface.</title>
        <authorList>
            <person name="Probst A.J."/>
            <person name="Ladd B."/>
            <person name="Jarett J.K."/>
            <person name="Geller-Mcgrath D.E."/>
            <person name="Sieber C.M.K."/>
            <person name="Emerson J.B."/>
            <person name="Anantharaman K."/>
            <person name="Thomas B.C."/>
            <person name="Malmstrom R."/>
            <person name="Stieglmeier M."/>
            <person name="Klingl A."/>
            <person name="Woyke T."/>
            <person name="Ryan C.M."/>
            <person name="Banfield J.F."/>
        </authorList>
    </citation>
    <scope>NUCLEOTIDE SEQUENCE [LARGE SCALE GENOMIC DNA]</scope>
</reference>
<dbReference type="InterPro" id="IPR036259">
    <property type="entry name" value="MFS_trans_sf"/>
</dbReference>
<dbReference type="EMBL" id="PFBO01000050">
    <property type="protein sequence ID" value="PIT90529.1"/>
    <property type="molecule type" value="Genomic_DNA"/>
</dbReference>
<dbReference type="InterPro" id="IPR020846">
    <property type="entry name" value="MFS_dom"/>
</dbReference>
<feature type="transmembrane region" description="Helical" evidence="4">
    <location>
        <begin position="41"/>
        <end position="63"/>
    </location>
</feature>
<dbReference type="InterPro" id="IPR011701">
    <property type="entry name" value="MFS"/>
</dbReference>
<feature type="transmembrane region" description="Helical" evidence="4">
    <location>
        <begin position="9"/>
        <end position="29"/>
    </location>
</feature>
<evidence type="ECO:0000313" key="6">
    <source>
        <dbReference type="EMBL" id="PIT90529.1"/>
    </source>
</evidence>
<evidence type="ECO:0000256" key="3">
    <source>
        <dbReference type="ARBA" id="ARBA00023136"/>
    </source>
</evidence>
<dbReference type="PANTHER" id="PTHR23530:SF1">
    <property type="entry name" value="PERMEASE, MAJOR FACILITATOR SUPERFAMILY-RELATED"/>
    <property type="match status" value="1"/>
</dbReference>